<dbReference type="InterPro" id="IPR036866">
    <property type="entry name" value="RibonucZ/Hydroxyglut_hydro"/>
</dbReference>
<dbReference type="RefSeq" id="WP_012166457.1">
    <property type="nucleotide sequence ID" value="NC_009925.1"/>
</dbReference>
<keyword evidence="2" id="KW-1185">Reference proteome</keyword>
<dbReference type="PANTHER" id="PTHR42663">
    <property type="entry name" value="HYDROLASE C777.06C-RELATED-RELATED"/>
    <property type="match status" value="1"/>
</dbReference>
<gene>
    <name evidence="1" type="ordered locus">AM1_6350</name>
</gene>
<evidence type="ECO:0000313" key="1">
    <source>
        <dbReference type="EMBL" id="ABW31280.1"/>
    </source>
</evidence>
<dbReference type="AlphaFoldDB" id="B0C8L8"/>
<evidence type="ECO:0000313" key="2">
    <source>
        <dbReference type="Proteomes" id="UP000000268"/>
    </source>
</evidence>
<dbReference type="OrthoDB" id="9800940at2"/>
<organism evidence="1 2">
    <name type="scientific">Acaryochloris marina (strain MBIC 11017)</name>
    <dbReference type="NCBI Taxonomy" id="329726"/>
    <lineage>
        <taxon>Bacteria</taxon>
        <taxon>Bacillati</taxon>
        <taxon>Cyanobacteriota</taxon>
        <taxon>Cyanophyceae</taxon>
        <taxon>Acaryochloridales</taxon>
        <taxon>Acaryochloridaceae</taxon>
        <taxon>Acaryochloris</taxon>
    </lineage>
</organism>
<dbReference type="Proteomes" id="UP000000268">
    <property type="component" value="Chromosome"/>
</dbReference>
<dbReference type="PANTHER" id="PTHR42663:SF4">
    <property type="entry name" value="SLL1036 PROTEIN"/>
    <property type="match status" value="1"/>
</dbReference>
<protein>
    <submittedName>
        <fullName evidence="1">Uncharacterized protein</fullName>
    </submittedName>
</protein>
<name>B0C8L8_ACAM1</name>
<sequence>MSDIENLRIHFYGVQGSGSIYPSFQERRAYQALTDQDLLKQVFEDLQKRAGPDGRLNTTIEELLGGPFNKATLAAYRNRLERSQARIYGGWTTCIRIETADQYDIVLDCGTGFRLCAKDIMHKWGTEEQAQSSLPSKHPSGTGRHLYIFGSHSHFDHTEGFDQAAVCFDPRNHIHVYANRQYLQALDQILGIFSHQVDYRLKGVQTPLSYELMPAQFHSCEIRDFQTDPPPDTPDKFVDQYQDLGHPIHLGETILQPFEVFHPSPCLAYRIERGGKVFIFCTDHELRRGKESDHPLQIASLEAEERLCQHSMDADILYRDGQFLRIEYDGDLGVGSPHGVSRLDWGHSCIEDVLDMATRCRIKQTYIGHHDPNRDWSERNWLDETLQRKSKQTGLNFELARAETVIDL</sequence>
<dbReference type="Gene3D" id="3.60.15.10">
    <property type="entry name" value="Ribonuclease Z/Hydroxyacylglutathione hydrolase-like"/>
    <property type="match status" value="1"/>
</dbReference>
<dbReference type="eggNOG" id="COG1235">
    <property type="taxonomic scope" value="Bacteria"/>
</dbReference>
<reference evidence="1 2" key="1">
    <citation type="journal article" date="2008" name="Proc. Natl. Acad. Sci. U.S.A.">
        <title>Niche adaptation and genome expansion in the chlorophyll d-producing cyanobacterium Acaryochloris marina.</title>
        <authorList>
            <person name="Swingley W.D."/>
            <person name="Chen M."/>
            <person name="Cheung P.C."/>
            <person name="Conrad A.L."/>
            <person name="Dejesa L.C."/>
            <person name="Hao J."/>
            <person name="Honchak B.M."/>
            <person name="Karbach L.E."/>
            <person name="Kurdoglu A."/>
            <person name="Lahiri S."/>
            <person name="Mastrian S.D."/>
            <person name="Miyashita H."/>
            <person name="Page L."/>
            <person name="Ramakrishna P."/>
            <person name="Satoh S."/>
            <person name="Sattley W.M."/>
            <person name="Shimada Y."/>
            <person name="Taylor H.L."/>
            <person name="Tomo T."/>
            <person name="Tsuchiya T."/>
            <person name="Wang Z.T."/>
            <person name="Raymond J."/>
            <person name="Mimuro M."/>
            <person name="Blankenship R.E."/>
            <person name="Touchman J.W."/>
        </authorList>
    </citation>
    <scope>NUCLEOTIDE SEQUENCE [LARGE SCALE GENOMIC DNA]</scope>
    <source>
        <strain evidence="2">MBIC 11017</strain>
    </source>
</reference>
<dbReference type="HOGENOM" id="CLU_690169_0_0_3"/>
<dbReference type="STRING" id="329726.AM1_6350"/>
<dbReference type="EMBL" id="CP000828">
    <property type="protein sequence ID" value="ABW31280.1"/>
    <property type="molecule type" value="Genomic_DNA"/>
</dbReference>
<dbReference type="SUPFAM" id="SSF56281">
    <property type="entry name" value="Metallo-hydrolase/oxidoreductase"/>
    <property type="match status" value="1"/>
</dbReference>
<accession>B0C8L8</accession>
<proteinExistence type="predicted"/>
<dbReference type="KEGG" id="amr:AM1_6350"/>